<name>A0ACB8B3F9_9AGAM</name>
<evidence type="ECO:0000313" key="2">
    <source>
        <dbReference type="Proteomes" id="UP000790709"/>
    </source>
</evidence>
<gene>
    <name evidence="1" type="ORF">BV22DRAFT_826996</name>
</gene>
<dbReference type="EMBL" id="MU266606">
    <property type="protein sequence ID" value="KAH7920075.1"/>
    <property type="molecule type" value="Genomic_DNA"/>
</dbReference>
<accession>A0ACB8B3F9</accession>
<reference evidence="1" key="1">
    <citation type="journal article" date="2021" name="New Phytol.">
        <title>Evolutionary innovations through gain and loss of genes in the ectomycorrhizal Boletales.</title>
        <authorList>
            <person name="Wu G."/>
            <person name="Miyauchi S."/>
            <person name="Morin E."/>
            <person name="Kuo A."/>
            <person name="Drula E."/>
            <person name="Varga T."/>
            <person name="Kohler A."/>
            <person name="Feng B."/>
            <person name="Cao Y."/>
            <person name="Lipzen A."/>
            <person name="Daum C."/>
            <person name="Hundley H."/>
            <person name="Pangilinan J."/>
            <person name="Johnson J."/>
            <person name="Barry K."/>
            <person name="LaButti K."/>
            <person name="Ng V."/>
            <person name="Ahrendt S."/>
            <person name="Min B."/>
            <person name="Choi I.G."/>
            <person name="Park H."/>
            <person name="Plett J.M."/>
            <person name="Magnuson J."/>
            <person name="Spatafora J.W."/>
            <person name="Nagy L.G."/>
            <person name="Henrissat B."/>
            <person name="Grigoriev I.V."/>
            <person name="Yang Z.L."/>
            <person name="Xu J."/>
            <person name="Martin F.M."/>
        </authorList>
    </citation>
    <scope>NUCLEOTIDE SEQUENCE</scope>
    <source>
        <strain evidence="1">KUC20120723A-06</strain>
    </source>
</reference>
<proteinExistence type="predicted"/>
<comment type="caution">
    <text evidence="1">The sequence shown here is derived from an EMBL/GenBank/DDBJ whole genome shotgun (WGS) entry which is preliminary data.</text>
</comment>
<protein>
    <submittedName>
        <fullName evidence="1">Uncharacterized protein</fullName>
    </submittedName>
</protein>
<sequence length="108" mass="12078">MLPRDAPAQVPLGSYSIYGCRKLKKPRKHTTKQPKFLCSPPSPPRPPQKGIYFADGRYNTPNQGSASHSGKKPTNQVISEHPICQLTPRRLRAMLGPNLRLRPRPTVV</sequence>
<organism evidence="1 2">
    <name type="scientific">Leucogyrophana mollusca</name>
    <dbReference type="NCBI Taxonomy" id="85980"/>
    <lineage>
        <taxon>Eukaryota</taxon>
        <taxon>Fungi</taxon>
        <taxon>Dikarya</taxon>
        <taxon>Basidiomycota</taxon>
        <taxon>Agaricomycotina</taxon>
        <taxon>Agaricomycetes</taxon>
        <taxon>Agaricomycetidae</taxon>
        <taxon>Boletales</taxon>
        <taxon>Boletales incertae sedis</taxon>
        <taxon>Leucogyrophana</taxon>
    </lineage>
</organism>
<dbReference type="Proteomes" id="UP000790709">
    <property type="component" value="Unassembled WGS sequence"/>
</dbReference>
<evidence type="ECO:0000313" key="1">
    <source>
        <dbReference type="EMBL" id="KAH7920075.1"/>
    </source>
</evidence>
<keyword evidence="2" id="KW-1185">Reference proteome</keyword>